<dbReference type="EMBL" id="FNAC01000043">
    <property type="protein sequence ID" value="SDD63744.1"/>
    <property type="molecule type" value="Genomic_DNA"/>
</dbReference>
<evidence type="ECO:0000313" key="3">
    <source>
        <dbReference type="Proteomes" id="UP000199060"/>
    </source>
</evidence>
<sequence>MKKLILCGIFSALISLGSMSGLSAQASVEPGGVTCPSYGQVGGNCHITIQRYKQTQYGVGLCDYCEWTGYQVDYCDPLSHGGCMSV</sequence>
<accession>A0A1G6WD87</accession>
<dbReference type="AlphaFoldDB" id="A0A1G6WD87"/>
<evidence type="ECO:0000313" key="2">
    <source>
        <dbReference type="EMBL" id="SDD63744.1"/>
    </source>
</evidence>
<evidence type="ECO:0008006" key="4">
    <source>
        <dbReference type="Google" id="ProtNLM"/>
    </source>
</evidence>
<feature type="chain" id="PRO_5011723912" description="Secreted protein" evidence="1">
    <location>
        <begin position="27"/>
        <end position="86"/>
    </location>
</feature>
<keyword evidence="3" id="KW-1185">Reference proteome</keyword>
<name>A0A1G6WD87_9BACT</name>
<gene>
    <name evidence="2" type="ORF">SAMN04488104_104315</name>
</gene>
<feature type="signal peptide" evidence="1">
    <location>
        <begin position="1"/>
        <end position="26"/>
    </location>
</feature>
<reference evidence="3" key="1">
    <citation type="submission" date="2016-10" db="EMBL/GenBank/DDBJ databases">
        <authorList>
            <person name="Varghese N."/>
            <person name="Submissions S."/>
        </authorList>
    </citation>
    <scope>NUCLEOTIDE SEQUENCE [LARGE SCALE GENOMIC DNA]</scope>
    <source>
        <strain evidence="3">DSM 23095</strain>
    </source>
</reference>
<dbReference type="Proteomes" id="UP000199060">
    <property type="component" value="Unassembled WGS sequence"/>
</dbReference>
<protein>
    <recommendedName>
        <fullName evidence="4">Secreted protein</fullName>
    </recommendedName>
</protein>
<keyword evidence="1" id="KW-0732">Signal</keyword>
<proteinExistence type="predicted"/>
<organism evidence="2 3">
    <name type="scientific">Algoriphagus faecimaris</name>
    <dbReference type="NCBI Taxonomy" id="686796"/>
    <lineage>
        <taxon>Bacteria</taxon>
        <taxon>Pseudomonadati</taxon>
        <taxon>Bacteroidota</taxon>
        <taxon>Cytophagia</taxon>
        <taxon>Cytophagales</taxon>
        <taxon>Cyclobacteriaceae</taxon>
        <taxon>Algoriphagus</taxon>
    </lineage>
</organism>
<dbReference type="STRING" id="686796.SAMN04488104_104315"/>
<evidence type="ECO:0000256" key="1">
    <source>
        <dbReference type="SAM" id="SignalP"/>
    </source>
</evidence>
<dbReference type="RefSeq" id="WP_139162790.1">
    <property type="nucleotide sequence ID" value="NZ_FNAC01000043.1"/>
</dbReference>